<dbReference type="RefSeq" id="WP_271433244.1">
    <property type="nucleotide sequence ID" value="NZ_JAQIOY010000006.1"/>
</dbReference>
<dbReference type="EMBL" id="JAQIOY010000006">
    <property type="protein sequence ID" value="MDA7425886.1"/>
    <property type="molecule type" value="Genomic_DNA"/>
</dbReference>
<sequence>MYVFRTSISIFALCVCSSCGDTLGEQALFGAGAGGAAAVATDGDLITGAAIGAAGNIAYCRKYPSRC</sequence>
<proteinExistence type="predicted"/>
<comment type="caution">
    <text evidence="1">The sequence shown here is derived from an EMBL/GenBank/DDBJ whole genome shotgun (WGS) entry which is preliminary data.</text>
</comment>
<evidence type="ECO:0000313" key="2">
    <source>
        <dbReference type="Proteomes" id="UP001210720"/>
    </source>
</evidence>
<evidence type="ECO:0000313" key="1">
    <source>
        <dbReference type="EMBL" id="MDA7425886.1"/>
    </source>
</evidence>
<keyword evidence="2" id="KW-1185">Reference proteome</keyword>
<accession>A0ABT4XV91</accession>
<reference evidence="1 2" key="1">
    <citation type="submission" date="2023-01" db="EMBL/GenBank/DDBJ databases">
        <title>Thalassococcus onchidii sp. nov., isolated from a marine invertebrate from the South China Sea.</title>
        <authorList>
            <person name="Xu S."/>
            <person name="Liu Z."/>
            <person name="Xu Y."/>
        </authorList>
    </citation>
    <scope>NUCLEOTIDE SEQUENCE [LARGE SCALE GENOMIC DNA]</scope>
    <source>
        <strain evidence="1 2">KCTC 32084</strain>
    </source>
</reference>
<organism evidence="1 2">
    <name type="scientific">Thalassococcus lentus</name>
    <dbReference type="NCBI Taxonomy" id="1210524"/>
    <lineage>
        <taxon>Bacteria</taxon>
        <taxon>Pseudomonadati</taxon>
        <taxon>Pseudomonadota</taxon>
        <taxon>Alphaproteobacteria</taxon>
        <taxon>Rhodobacterales</taxon>
        <taxon>Roseobacteraceae</taxon>
        <taxon>Thalassococcus</taxon>
    </lineage>
</organism>
<protein>
    <recommendedName>
        <fullName evidence="3">YMGG-like Gly-zipper domain-containing protein</fullName>
    </recommendedName>
</protein>
<dbReference type="Proteomes" id="UP001210720">
    <property type="component" value="Unassembled WGS sequence"/>
</dbReference>
<gene>
    <name evidence="1" type="ORF">PFY00_14225</name>
</gene>
<evidence type="ECO:0008006" key="3">
    <source>
        <dbReference type="Google" id="ProtNLM"/>
    </source>
</evidence>
<name>A0ABT4XV91_9RHOB</name>